<organism evidence="6 7">
    <name type="scientific">Trichonephila inaurata madagascariensis</name>
    <dbReference type="NCBI Taxonomy" id="2747483"/>
    <lineage>
        <taxon>Eukaryota</taxon>
        <taxon>Metazoa</taxon>
        <taxon>Ecdysozoa</taxon>
        <taxon>Arthropoda</taxon>
        <taxon>Chelicerata</taxon>
        <taxon>Arachnida</taxon>
        <taxon>Araneae</taxon>
        <taxon>Araneomorphae</taxon>
        <taxon>Entelegynae</taxon>
        <taxon>Araneoidea</taxon>
        <taxon>Nephilidae</taxon>
        <taxon>Trichonephila</taxon>
        <taxon>Trichonephila inaurata</taxon>
    </lineage>
</organism>
<name>A0A8X7C4I2_9ARAC</name>
<comment type="caution">
    <text evidence="6">The sequence shown here is derived from an EMBL/GenBank/DDBJ whole genome shotgun (WGS) entry which is preliminary data.</text>
</comment>
<dbReference type="InterPro" id="IPR000197">
    <property type="entry name" value="Znf_TAZ"/>
</dbReference>
<evidence type="ECO:0000313" key="7">
    <source>
        <dbReference type="Proteomes" id="UP000886998"/>
    </source>
</evidence>
<dbReference type="GO" id="GO:0008270">
    <property type="term" value="F:zinc ion binding"/>
    <property type="evidence" value="ECO:0007669"/>
    <property type="project" value="UniProtKB-KW"/>
</dbReference>
<dbReference type="InterPro" id="IPR035898">
    <property type="entry name" value="TAZ_dom_sf"/>
</dbReference>
<proteinExistence type="predicted"/>
<keyword evidence="2 4" id="KW-0863">Zinc-finger</keyword>
<accession>A0A8X7C4I2</accession>
<evidence type="ECO:0000256" key="3">
    <source>
        <dbReference type="ARBA" id="ARBA00022833"/>
    </source>
</evidence>
<evidence type="ECO:0000259" key="5">
    <source>
        <dbReference type="PROSITE" id="PS50134"/>
    </source>
</evidence>
<feature type="domain" description="TAZ-type" evidence="5">
    <location>
        <begin position="16"/>
        <end position="95"/>
    </location>
</feature>
<dbReference type="AlphaFoldDB" id="A0A8X7C4I2"/>
<evidence type="ECO:0000256" key="4">
    <source>
        <dbReference type="PROSITE-ProRule" id="PRU00203"/>
    </source>
</evidence>
<dbReference type="EMBL" id="BMAV01011191">
    <property type="protein sequence ID" value="GFY56896.1"/>
    <property type="molecule type" value="Genomic_DNA"/>
</dbReference>
<evidence type="ECO:0000313" key="6">
    <source>
        <dbReference type="EMBL" id="GFY56896.1"/>
    </source>
</evidence>
<dbReference type="Proteomes" id="UP000886998">
    <property type="component" value="Unassembled WGS sequence"/>
</dbReference>
<protein>
    <recommendedName>
        <fullName evidence="5">TAZ-type domain-containing protein</fullName>
    </recommendedName>
</protein>
<sequence>MSLPTVKRKGSRLQFDVGKNLKVIFDLVNIEHASICEDLDCRSKACITTKAQIFHFRHCLGYQFCADCDQFFNVLVGHATSCEVERCPIFLCETMVELKRCMFPGAKKRIKEETNPAPSILHPAILKGYDGYPNLSEKLFRYIKRIRLSFKKAIPKPSKETLSSLDLDIQPNIPSTSKDVSHG</sequence>
<dbReference type="Pfam" id="PF02135">
    <property type="entry name" value="zf-TAZ"/>
    <property type="match status" value="1"/>
</dbReference>
<keyword evidence="7" id="KW-1185">Reference proteome</keyword>
<keyword evidence="3 4" id="KW-0862">Zinc</keyword>
<evidence type="ECO:0000256" key="2">
    <source>
        <dbReference type="ARBA" id="ARBA00022771"/>
    </source>
</evidence>
<dbReference type="SUPFAM" id="SSF57933">
    <property type="entry name" value="TAZ domain"/>
    <property type="match status" value="1"/>
</dbReference>
<gene>
    <name evidence="6" type="ORF">TNIN_354161</name>
</gene>
<reference evidence="6" key="1">
    <citation type="submission" date="2020-08" db="EMBL/GenBank/DDBJ databases">
        <title>Multicomponent nature underlies the extraordinary mechanical properties of spider dragline silk.</title>
        <authorList>
            <person name="Kono N."/>
            <person name="Nakamura H."/>
            <person name="Mori M."/>
            <person name="Yoshida Y."/>
            <person name="Ohtoshi R."/>
            <person name="Malay A.D."/>
            <person name="Moran D.A.P."/>
            <person name="Tomita M."/>
            <person name="Numata K."/>
            <person name="Arakawa K."/>
        </authorList>
    </citation>
    <scope>NUCLEOTIDE SEQUENCE</scope>
</reference>
<feature type="zinc finger region" description="TAZ-type" evidence="4">
    <location>
        <begin position="16"/>
        <end position="95"/>
    </location>
</feature>
<dbReference type="PROSITE" id="PS50134">
    <property type="entry name" value="ZF_TAZ"/>
    <property type="match status" value="1"/>
</dbReference>
<evidence type="ECO:0000256" key="1">
    <source>
        <dbReference type="ARBA" id="ARBA00022723"/>
    </source>
</evidence>
<dbReference type="Gene3D" id="1.20.1020.10">
    <property type="entry name" value="TAZ domain"/>
    <property type="match status" value="1"/>
</dbReference>
<keyword evidence="1 4" id="KW-0479">Metal-binding</keyword>
<dbReference type="OrthoDB" id="10349761at2759"/>